<dbReference type="SUPFAM" id="SSF48452">
    <property type="entry name" value="TPR-like"/>
    <property type="match status" value="1"/>
</dbReference>
<dbReference type="AlphaFoldDB" id="A0A1T4JJX4"/>
<organism evidence="2 3">
    <name type="scientific">Enhydrobacter aerosaccus</name>
    <dbReference type="NCBI Taxonomy" id="225324"/>
    <lineage>
        <taxon>Bacteria</taxon>
        <taxon>Pseudomonadati</taxon>
        <taxon>Pseudomonadota</taxon>
        <taxon>Alphaproteobacteria</taxon>
        <taxon>Hyphomicrobiales</taxon>
        <taxon>Enhydrobacter</taxon>
    </lineage>
</organism>
<reference evidence="3" key="1">
    <citation type="submission" date="2017-02" db="EMBL/GenBank/DDBJ databases">
        <authorList>
            <person name="Varghese N."/>
            <person name="Submissions S."/>
        </authorList>
    </citation>
    <scope>NUCLEOTIDE SEQUENCE [LARGE SCALE GENOMIC DNA]</scope>
    <source>
        <strain evidence="3">ATCC 27094</strain>
    </source>
</reference>
<evidence type="ECO:0000313" key="3">
    <source>
        <dbReference type="Proteomes" id="UP000190092"/>
    </source>
</evidence>
<dbReference type="Pfam" id="PF04575">
    <property type="entry name" value="SlipAM"/>
    <property type="match status" value="1"/>
</dbReference>
<feature type="domain" description="Surface lipoprotein assembly modifier C-terminal" evidence="1">
    <location>
        <begin position="231"/>
        <end position="403"/>
    </location>
</feature>
<dbReference type="InterPro" id="IPR011990">
    <property type="entry name" value="TPR-like_helical_dom_sf"/>
</dbReference>
<dbReference type="STRING" id="225324.SAMN02745126_00016"/>
<protein>
    <recommendedName>
        <fullName evidence="1">Surface lipoprotein assembly modifier C-terminal domain-containing protein</fullName>
    </recommendedName>
</protein>
<evidence type="ECO:0000313" key="2">
    <source>
        <dbReference type="EMBL" id="SJZ30433.1"/>
    </source>
</evidence>
<dbReference type="InterPro" id="IPR007655">
    <property type="entry name" value="Slam_C"/>
</dbReference>
<gene>
    <name evidence="2" type="ORF">SAMN02745126_00016</name>
</gene>
<dbReference type="EMBL" id="FUWJ01000001">
    <property type="protein sequence ID" value="SJZ30433.1"/>
    <property type="molecule type" value="Genomic_DNA"/>
</dbReference>
<dbReference type="Pfam" id="PF13371">
    <property type="entry name" value="TPR_9"/>
    <property type="match status" value="1"/>
</dbReference>
<sequence length="436" mass="48561">MLAGFANAQTNTPTPTAPIDAKREYDAAFEEMMKQPANLDVLFRFATIASQTGDLEGAVSALERMLLISPDLPRVRLELGVLYYRLGSFEVARTYLEGALKSPNLPPDVRKRAEEFMTQVVNQERPSQFSGEAFFGWRYQSNANLGPATSSVMLFGQAANLNQQAVGASDWGVVGSLQLRHTYDFGRQDRSALETLFTAYANRQFTLSTANVSLLDLTSGPRFQIFSGTFQDVTLKPFAAVGAIWVNDTPYYASYGAGLEGNALLADDLRNVTTFTWRKQDYPNTWYLPTNNLLTGTLFTLNTSFQYQLTNIITLYANGSGQRYETVQTASQNYMLLGVGGGMAFRFPDPLLRTGLPWSINLSVNEQWWTYDAPDPTVSPTIMRYQSDTILNLVLSVPFDDLTTFSVSGGRFVRAATLPNYAFENNSFMFGISRRF</sequence>
<name>A0A1T4JJX4_9HYPH</name>
<accession>A0A1T4JJX4</accession>
<dbReference type="Proteomes" id="UP000190092">
    <property type="component" value="Unassembled WGS sequence"/>
</dbReference>
<proteinExistence type="predicted"/>
<evidence type="ECO:0000259" key="1">
    <source>
        <dbReference type="Pfam" id="PF04575"/>
    </source>
</evidence>
<dbReference type="Gene3D" id="1.25.40.10">
    <property type="entry name" value="Tetratricopeptide repeat domain"/>
    <property type="match status" value="1"/>
</dbReference>
<dbReference type="OrthoDB" id="7812878at2"/>
<keyword evidence="3" id="KW-1185">Reference proteome</keyword>